<keyword evidence="2" id="KW-1133">Transmembrane helix</keyword>
<reference evidence="4 5" key="1">
    <citation type="submission" date="2023-04" db="EMBL/GenBank/DDBJ databases">
        <title>Klugiella caeni sp. nov. isolated from the sludge of biochemical tank.</title>
        <authorList>
            <person name="Geng K."/>
        </authorList>
    </citation>
    <scope>NUCLEOTIDE SEQUENCE [LARGE SCALE GENOMIC DNA]</scope>
    <source>
        <strain evidence="4 5">YN-L-19</strain>
    </source>
</reference>
<feature type="compositionally biased region" description="Basic and acidic residues" evidence="1">
    <location>
        <begin position="422"/>
        <end position="443"/>
    </location>
</feature>
<dbReference type="Pfam" id="PF14258">
    <property type="entry name" value="DUF4350"/>
    <property type="match status" value="1"/>
</dbReference>
<protein>
    <submittedName>
        <fullName evidence="4">DUF4350 domain-containing protein</fullName>
    </submittedName>
</protein>
<keyword evidence="5" id="KW-1185">Reference proteome</keyword>
<evidence type="ECO:0000256" key="1">
    <source>
        <dbReference type="SAM" id="MobiDB-lite"/>
    </source>
</evidence>
<evidence type="ECO:0000313" key="4">
    <source>
        <dbReference type="EMBL" id="MDI2099446.1"/>
    </source>
</evidence>
<sequence>MTVLTPAARTVARRTVFWVAAATFVVLIGLLMMAMAGSSAESERLAPSSAAPAGARAVTEVLRDNGIEVVEAESLAEVRDTLDGSRSGGSTLLVHDVRGILEGDRLQELAQLGDRLVLLEPDFAALDALAPALALAGSVEGPLDAECSLRAALNAGTVTGDGQGYRVIDADANATACFGSGDDIFSLVELAERDRSVTVLGATAALTNELVAAEGNAALALTLLGERPTLVWYVPGPADLPASDAPITAYLPHWVSVISIALLAVGIAAAFWRGRRLGPLVVEQLPVVVPSGEVTEGRARLYERNATRLHAIDSLRIATIERLARRCGLPRTATVDEVAAAVAAIAGRPIAHVRAALVDSVPGNDAELVRLSDELLRLEDAVERALGGPRAERGSPASGHGSPVARSSGASTSPTGKARRNARNDGSFDERHAPDERNTPDHG</sequence>
<feature type="transmembrane region" description="Helical" evidence="2">
    <location>
        <begin position="251"/>
        <end position="272"/>
    </location>
</feature>
<organism evidence="4 5">
    <name type="scientific">Ruicaihuangia caeni</name>
    <dbReference type="NCBI Taxonomy" id="3042517"/>
    <lineage>
        <taxon>Bacteria</taxon>
        <taxon>Bacillati</taxon>
        <taxon>Actinomycetota</taxon>
        <taxon>Actinomycetes</taxon>
        <taxon>Micrococcales</taxon>
        <taxon>Microbacteriaceae</taxon>
        <taxon>Ruicaihuangia</taxon>
    </lineage>
</organism>
<dbReference type="InterPro" id="IPR025646">
    <property type="entry name" value="DUF4350"/>
</dbReference>
<keyword evidence="2" id="KW-0472">Membrane</keyword>
<gene>
    <name evidence="4" type="ORF">QF206_10770</name>
</gene>
<feature type="region of interest" description="Disordered" evidence="1">
    <location>
        <begin position="386"/>
        <end position="443"/>
    </location>
</feature>
<dbReference type="Proteomes" id="UP001321506">
    <property type="component" value="Unassembled WGS sequence"/>
</dbReference>
<dbReference type="RefSeq" id="WP_281489229.1">
    <property type="nucleotide sequence ID" value="NZ_JASATX010000004.1"/>
</dbReference>
<comment type="caution">
    <text evidence="4">The sequence shown here is derived from an EMBL/GenBank/DDBJ whole genome shotgun (WGS) entry which is preliminary data.</text>
</comment>
<dbReference type="AlphaFoldDB" id="A0AAW6T9H4"/>
<accession>A0AAW6T9H4</accession>
<feature type="domain" description="DUF4350" evidence="3">
    <location>
        <begin position="47"/>
        <end position="224"/>
    </location>
</feature>
<evidence type="ECO:0000256" key="2">
    <source>
        <dbReference type="SAM" id="Phobius"/>
    </source>
</evidence>
<name>A0AAW6T9H4_9MICO</name>
<proteinExistence type="predicted"/>
<evidence type="ECO:0000313" key="5">
    <source>
        <dbReference type="Proteomes" id="UP001321506"/>
    </source>
</evidence>
<keyword evidence="2" id="KW-0812">Transmembrane</keyword>
<dbReference type="EMBL" id="JASATX010000004">
    <property type="protein sequence ID" value="MDI2099446.1"/>
    <property type="molecule type" value="Genomic_DNA"/>
</dbReference>
<evidence type="ECO:0000259" key="3">
    <source>
        <dbReference type="Pfam" id="PF14258"/>
    </source>
</evidence>